<dbReference type="EMBL" id="MNPJ01000019">
    <property type="protein sequence ID" value="OQS54482.1"/>
    <property type="molecule type" value="Genomic_DNA"/>
</dbReference>
<feature type="domain" description="Diphthamide synthase" evidence="6">
    <location>
        <begin position="1"/>
        <end position="224"/>
    </location>
</feature>
<dbReference type="Gene3D" id="3.90.1490.10">
    <property type="entry name" value="putative n-type atp pyrophosphatase, domain 2"/>
    <property type="match status" value="1"/>
</dbReference>
<evidence type="ECO:0000259" key="6">
    <source>
        <dbReference type="Pfam" id="PF01902"/>
    </source>
</evidence>
<dbReference type="InterPro" id="IPR002761">
    <property type="entry name" value="Diphthami_syn_dom"/>
</dbReference>
<dbReference type="PANTHER" id="PTHR12196">
    <property type="entry name" value="DOMAIN OF UNKNOWN FUNCTION 71 DUF71 -CONTAINING PROTEIN"/>
    <property type="match status" value="1"/>
</dbReference>
<dbReference type="OrthoDB" id="686384at2759"/>
<dbReference type="Pfam" id="PF01902">
    <property type="entry name" value="Diphthami_syn_2"/>
    <property type="match status" value="1"/>
</dbReference>
<dbReference type="InterPro" id="IPR014729">
    <property type="entry name" value="Rossmann-like_a/b/a_fold"/>
</dbReference>
<proteinExistence type="predicted"/>
<dbReference type="CDD" id="cd01994">
    <property type="entry name" value="AANH_PF0828-like"/>
    <property type="match status" value="1"/>
</dbReference>
<reference evidence="7 8" key="1">
    <citation type="journal article" date="2017" name="Environ. Microbiol.">
        <title>Decay of the glycolytic pathway and adaptation to intranuclear parasitism within Enterocytozoonidae microsporidia.</title>
        <authorList>
            <person name="Wiredu Boakye D."/>
            <person name="Jaroenlak P."/>
            <person name="Prachumwat A."/>
            <person name="Williams T.A."/>
            <person name="Bateman K.S."/>
            <person name="Itsathitphaisarn O."/>
            <person name="Sritunyalucksana K."/>
            <person name="Paszkiewicz K.H."/>
            <person name="Moore K.A."/>
            <person name="Stentiford G.D."/>
            <person name="Williams B.A."/>
        </authorList>
    </citation>
    <scope>NUCLEOTIDE SEQUENCE [LARGE SCALE GENOMIC DNA]</scope>
    <source>
        <strain evidence="7 8">TH1</strain>
    </source>
</reference>
<evidence type="ECO:0000313" key="8">
    <source>
        <dbReference type="Proteomes" id="UP000192758"/>
    </source>
</evidence>
<gene>
    <name evidence="7" type="primary">Dph6</name>
    <name evidence="7" type="ORF">EHP00_1053</name>
</gene>
<evidence type="ECO:0000256" key="1">
    <source>
        <dbReference type="ARBA" id="ARBA00012089"/>
    </source>
</evidence>
<dbReference type="EC" id="6.3.1.14" evidence="1"/>
<evidence type="ECO:0000256" key="4">
    <source>
        <dbReference type="ARBA" id="ARBA00031552"/>
    </source>
</evidence>
<dbReference type="PANTHER" id="PTHR12196:SF2">
    <property type="entry name" value="DIPHTHINE--AMMONIA LIGASE"/>
    <property type="match status" value="1"/>
</dbReference>
<dbReference type="SUPFAM" id="SSF52402">
    <property type="entry name" value="Adenine nucleotide alpha hydrolases-like"/>
    <property type="match status" value="1"/>
</dbReference>
<dbReference type="STRING" id="646526.A0A1W0E5L3"/>
<dbReference type="AlphaFoldDB" id="A0A1W0E5L3"/>
<comment type="catalytic activity">
    <reaction evidence="5">
        <text>diphthine-[translation elongation factor 2] + NH4(+) + ATP = diphthamide-[translation elongation factor 2] + AMP + diphosphate + H(+)</text>
        <dbReference type="Rhea" id="RHEA:19753"/>
        <dbReference type="Rhea" id="RHEA-COMP:10172"/>
        <dbReference type="Rhea" id="RHEA-COMP:10174"/>
        <dbReference type="ChEBI" id="CHEBI:15378"/>
        <dbReference type="ChEBI" id="CHEBI:16692"/>
        <dbReference type="ChEBI" id="CHEBI:28938"/>
        <dbReference type="ChEBI" id="CHEBI:30616"/>
        <dbReference type="ChEBI" id="CHEBI:33019"/>
        <dbReference type="ChEBI" id="CHEBI:82696"/>
        <dbReference type="ChEBI" id="CHEBI:456215"/>
        <dbReference type="EC" id="6.3.1.14"/>
    </reaction>
</comment>
<sequence length="250" mass="28777">MKVIALISGGKDSIYTLCKLKDEGHHIVACVYMHNKSNYVDSYMFQTVGREFIDFIQKVLDIPFVIRETKCYAKNQNLEYEACEYDEVEDLFTAVKSAFEEYGGEAICSGAIESTYQKNRVGNIAKRLNLLSLSPLWKHEQKELLKEMIDYGINAVIVKIASPLLPDYLLGKDISELYAYLITVKTKWDLNFCGEGGEYETIVVNCKHFNNKICFKDIKKVVHPEDIYKNKTEQVMFCCFTDIFLDSTKK</sequence>
<dbReference type="NCBIfam" id="TIGR00290">
    <property type="entry name" value="MJ0570_dom"/>
    <property type="match status" value="1"/>
</dbReference>
<evidence type="ECO:0000256" key="5">
    <source>
        <dbReference type="ARBA" id="ARBA00048108"/>
    </source>
</evidence>
<name>A0A1W0E5L3_9MICR</name>
<dbReference type="VEuPathDB" id="MicrosporidiaDB:EHP00_1053"/>
<evidence type="ECO:0000313" key="7">
    <source>
        <dbReference type="EMBL" id="OQS54482.1"/>
    </source>
</evidence>
<accession>A0A1W0E5L3</accession>
<organism evidence="7 8">
    <name type="scientific">Ecytonucleospora hepatopenaei</name>
    <dbReference type="NCBI Taxonomy" id="646526"/>
    <lineage>
        <taxon>Eukaryota</taxon>
        <taxon>Fungi</taxon>
        <taxon>Fungi incertae sedis</taxon>
        <taxon>Microsporidia</taxon>
        <taxon>Enterocytozoonidae</taxon>
        <taxon>Ecytonucleospora</taxon>
    </lineage>
</organism>
<dbReference type="GO" id="GO:0017178">
    <property type="term" value="F:diphthine-ammonia ligase activity"/>
    <property type="evidence" value="ECO:0007669"/>
    <property type="project" value="UniProtKB-EC"/>
</dbReference>
<comment type="caution">
    <text evidence="7">The sequence shown here is derived from an EMBL/GenBank/DDBJ whole genome shotgun (WGS) entry which is preliminary data.</text>
</comment>
<keyword evidence="8" id="KW-1185">Reference proteome</keyword>
<dbReference type="PIRSF" id="PIRSF039123">
    <property type="entry name" value="Diphthamide_synthase"/>
    <property type="match status" value="1"/>
</dbReference>
<protein>
    <recommendedName>
        <fullName evidence="2">Diphthine--ammonia ligase</fullName>
        <ecNumber evidence="1">6.3.1.14</ecNumber>
    </recommendedName>
    <alternativeName>
        <fullName evidence="3">Diphthamide synthase</fullName>
    </alternativeName>
    <alternativeName>
        <fullName evidence="4">Diphthamide synthetase</fullName>
    </alternativeName>
</protein>
<dbReference type="Proteomes" id="UP000192758">
    <property type="component" value="Unassembled WGS sequence"/>
</dbReference>
<dbReference type="InterPro" id="IPR030662">
    <property type="entry name" value="DPH6/MJ0570"/>
</dbReference>
<dbReference type="GO" id="GO:0017183">
    <property type="term" value="P:protein histidyl modification to diphthamide"/>
    <property type="evidence" value="ECO:0007669"/>
    <property type="project" value="TreeGrafter"/>
</dbReference>
<evidence type="ECO:0000256" key="2">
    <source>
        <dbReference type="ARBA" id="ARBA00018426"/>
    </source>
</evidence>
<evidence type="ECO:0000256" key="3">
    <source>
        <dbReference type="ARBA" id="ARBA00029814"/>
    </source>
</evidence>
<dbReference type="FunFam" id="3.40.50.620:FF:000145">
    <property type="entry name" value="ATP-binding domain containing protein"/>
    <property type="match status" value="1"/>
</dbReference>
<dbReference type="Gene3D" id="3.40.50.620">
    <property type="entry name" value="HUPs"/>
    <property type="match status" value="1"/>
</dbReference>